<dbReference type="RefSeq" id="WP_162391134.1">
    <property type="nucleotide sequence ID" value="NZ_CP045997.1"/>
</dbReference>
<keyword evidence="2" id="KW-1185">Reference proteome</keyword>
<evidence type="ECO:0000313" key="2">
    <source>
        <dbReference type="Proteomes" id="UP000464577"/>
    </source>
</evidence>
<sequence>MNYKAITTLKKADTEGRVPQHTLDQYIRSELSQQLIKALTPHLPINSNRQTQVEGTVDFTTELIFLQPHQWEQLKESLTGSLNSLLPEQQFVIRQLIDEVEKQ</sequence>
<evidence type="ECO:0000313" key="1">
    <source>
        <dbReference type="EMBL" id="QHW00741.1"/>
    </source>
</evidence>
<dbReference type="KEGG" id="senf:GJR95_39490"/>
<dbReference type="Proteomes" id="UP000464577">
    <property type="component" value="Chromosome"/>
</dbReference>
<gene>
    <name evidence="1" type="ORF">GJR95_39490</name>
</gene>
<reference evidence="1 2" key="1">
    <citation type="submission" date="2019-11" db="EMBL/GenBank/DDBJ databases">
        <title>Spirosoma endbachense sp. nov., isolated from a natural salt meadow.</title>
        <authorList>
            <person name="Rojas J."/>
            <person name="Ambika Manirajan B."/>
            <person name="Ratering S."/>
            <person name="Suarez C."/>
            <person name="Geissler-Plaum R."/>
            <person name="Schnell S."/>
        </authorList>
    </citation>
    <scope>NUCLEOTIDE SEQUENCE [LARGE SCALE GENOMIC DNA]</scope>
    <source>
        <strain evidence="1 2">I-24</strain>
    </source>
</reference>
<accession>A0A6P1WA06</accession>
<proteinExistence type="predicted"/>
<protein>
    <submittedName>
        <fullName evidence="1">Uncharacterized protein</fullName>
    </submittedName>
</protein>
<organism evidence="1 2">
    <name type="scientific">Spirosoma endbachense</name>
    <dbReference type="NCBI Taxonomy" id="2666025"/>
    <lineage>
        <taxon>Bacteria</taxon>
        <taxon>Pseudomonadati</taxon>
        <taxon>Bacteroidota</taxon>
        <taxon>Cytophagia</taxon>
        <taxon>Cytophagales</taxon>
        <taxon>Cytophagaceae</taxon>
        <taxon>Spirosoma</taxon>
    </lineage>
</organism>
<name>A0A6P1WA06_9BACT</name>
<dbReference type="EMBL" id="CP045997">
    <property type="protein sequence ID" value="QHW00741.1"/>
    <property type="molecule type" value="Genomic_DNA"/>
</dbReference>
<dbReference type="AlphaFoldDB" id="A0A6P1WA06"/>